<dbReference type="AlphaFoldDB" id="A0A5C8GME7"/>
<comment type="caution">
    <text evidence="1">The sequence shown here is derived from an EMBL/GenBank/DDBJ whole genome shotgun (WGS) entry which is preliminary data.</text>
</comment>
<evidence type="ECO:0000313" key="1">
    <source>
        <dbReference type="EMBL" id="TXJ63273.1"/>
    </source>
</evidence>
<dbReference type="CDD" id="cd24079">
    <property type="entry name" value="ASKHA_NBD_PG1100-like"/>
    <property type="match status" value="1"/>
</dbReference>
<organism evidence="1 2">
    <name type="scientific">Prevotella brunnea</name>
    <dbReference type="NCBI Taxonomy" id="2508867"/>
    <lineage>
        <taxon>Bacteria</taxon>
        <taxon>Pseudomonadati</taxon>
        <taxon>Bacteroidota</taxon>
        <taxon>Bacteroidia</taxon>
        <taxon>Bacteroidales</taxon>
        <taxon>Prevotellaceae</taxon>
        <taxon>Prevotella</taxon>
    </lineage>
</organism>
<dbReference type="PANTHER" id="PTHR43190:SF3">
    <property type="entry name" value="N-ACETYL-D-GLUCOSAMINE KINASE"/>
    <property type="match status" value="1"/>
</dbReference>
<dbReference type="RefSeq" id="WP_130828673.1">
    <property type="nucleotide sequence ID" value="NZ_SDIK01000007.1"/>
</dbReference>
<dbReference type="OrthoDB" id="871343at2"/>
<proteinExistence type="predicted"/>
<sequence>MILVADSGSTKTDWALCSNTVSREKFKPDVLRIQTQGINPFHQSRDVIMGIIREELLLKCFEKFQLNRISETISEVAFYGAGCNTTTIPLMRYCLQEVFPQAVIEVAGDMLGAARALYGKSGGVACILGTGSNSCFYDGRKIVRNVPPLGYILGDEGSGAALGKLFLNGIFKGDISGRIRDKYLEQAGLTYTDVIERVYRKPLANRFLANTSKFILENIQEDDLKRLVKFNFYQFFSKNIRHYDDLGNNKISAIGSVSYYFKDFFQEIADDFGYEVVKIERSPLMGMLNYQLLSF</sequence>
<name>A0A5C8GME7_9BACT</name>
<gene>
    <name evidence="1" type="ORF">ETF27_00860</name>
</gene>
<protein>
    <submittedName>
        <fullName evidence="1">ATPase</fullName>
    </submittedName>
</protein>
<dbReference type="SUPFAM" id="SSF53067">
    <property type="entry name" value="Actin-like ATPase domain"/>
    <property type="match status" value="2"/>
</dbReference>
<reference evidence="2" key="1">
    <citation type="submission" date="2019-05" db="EMBL/GenBank/DDBJ databases">
        <title>Prevotella brunnea sp. nov., isolated from a wound of a patient.</title>
        <authorList>
            <person name="Buhl M."/>
        </authorList>
    </citation>
    <scope>NUCLEOTIDE SEQUENCE [LARGE SCALE GENOMIC DNA]</scope>
    <source>
        <strain evidence="2">A2672</strain>
    </source>
</reference>
<dbReference type="Gene3D" id="1.10.720.160">
    <property type="match status" value="1"/>
</dbReference>
<dbReference type="Gene3D" id="3.30.420.40">
    <property type="match status" value="2"/>
</dbReference>
<dbReference type="InterPro" id="IPR052519">
    <property type="entry name" value="Euk-type_GlcNAc_Kinase"/>
</dbReference>
<keyword evidence="2" id="KW-1185">Reference proteome</keyword>
<dbReference type="Proteomes" id="UP000321612">
    <property type="component" value="Unassembled WGS sequence"/>
</dbReference>
<dbReference type="EMBL" id="SDIK01000007">
    <property type="protein sequence ID" value="TXJ63273.1"/>
    <property type="molecule type" value="Genomic_DNA"/>
</dbReference>
<accession>A0A5C8GME7</accession>
<dbReference type="InterPro" id="IPR043129">
    <property type="entry name" value="ATPase_NBD"/>
</dbReference>
<dbReference type="PANTHER" id="PTHR43190">
    <property type="entry name" value="N-ACETYL-D-GLUCOSAMINE KINASE"/>
    <property type="match status" value="1"/>
</dbReference>
<evidence type="ECO:0000313" key="2">
    <source>
        <dbReference type="Proteomes" id="UP000321612"/>
    </source>
</evidence>